<comment type="caution">
    <text evidence="9">The sequence shown here is derived from an EMBL/GenBank/DDBJ whole genome shotgun (WGS) entry which is preliminary data.</text>
</comment>
<keyword evidence="3 8" id="KW-0328">Glycosyltransferase</keyword>
<dbReference type="PANTHER" id="PTHR21461:SF69">
    <property type="entry name" value="GLYCOSYLTRANSFERASE FAMILY 92 PROTEIN"/>
    <property type="match status" value="1"/>
</dbReference>
<comment type="similarity">
    <text evidence="2 8">Belongs to the glycosyltransferase 92 family.</text>
</comment>
<evidence type="ECO:0000256" key="1">
    <source>
        <dbReference type="ARBA" id="ARBA00004167"/>
    </source>
</evidence>
<accession>A0A443QVE2</accession>
<sequence>MKYQDLKLYNNLKHSSSGGQRNWRRPNIEVITAFSEELKPNEVAKRCNVEKADTLTWDNQQYQRVQYENIYLFSAYYDDRYTFRNESYHFVRVLSVVRDSIETKLTCYLWPENESVPYTISVHQLELWQSMWGLGSSQPLYKTYLLSCFVPFELRYKVNSISISSHECKKPETLLSVSNVKNASDKKRKDFVVCVKAIDFEEDISKRLVEWIELQTILGANKISFYLFQTHPNVSKVLDYYQSLGIVEQIELSLPGQLPNVPKERSQYLRDNHWQKRRLELMPYNDCFYKHLYSHQFAVLLDIDEAIVPVVHSTWKQLLENVFEYQRSALTVCPSFSVSNVYFFDTFKESGDLPNKSAEIPDSMHMLRHVRRSANFSKAGYAVKSFISTNSTLAVFNHYHLFPLYGYMKRYGIISKSLAQLNHYRNKCPNTMRKECSENFTKYTRADYLLWKYKDQLIARFRHTIDSIQFVN</sequence>
<gene>
    <name evidence="9" type="ORF">B4U79_09461</name>
</gene>
<dbReference type="EC" id="2.4.1.-" evidence="8"/>
<evidence type="ECO:0000256" key="7">
    <source>
        <dbReference type="ARBA" id="ARBA00023136"/>
    </source>
</evidence>
<evidence type="ECO:0000256" key="4">
    <source>
        <dbReference type="ARBA" id="ARBA00022679"/>
    </source>
</evidence>
<keyword evidence="5" id="KW-0812">Transmembrane</keyword>
<evidence type="ECO:0000313" key="10">
    <source>
        <dbReference type="Proteomes" id="UP000285301"/>
    </source>
</evidence>
<dbReference type="AlphaFoldDB" id="A0A443QVE2"/>
<evidence type="ECO:0000256" key="2">
    <source>
        <dbReference type="ARBA" id="ARBA00007647"/>
    </source>
</evidence>
<evidence type="ECO:0000313" key="9">
    <source>
        <dbReference type="EMBL" id="RWS06997.1"/>
    </source>
</evidence>
<keyword evidence="7" id="KW-0472">Membrane</keyword>
<dbReference type="Proteomes" id="UP000285301">
    <property type="component" value="Unassembled WGS sequence"/>
</dbReference>
<organism evidence="9 10">
    <name type="scientific">Dinothrombium tinctorium</name>
    <dbReference type="NCBI Taxonomy" id="1965070"/>
    <lineage>
        <taxon>Eukaryota</taxon>
        <taxon>Metazoa</taxon>
        <taxon>Ecdysozoa</taxon>
        <taxon>Arthropoda</taxon>
        <taxon>Chelicerata</taxon>
        <taxon>Arachnida</taxon>
        <taxon>Acari</taxon>
        <taxon>Acariformes</taxon>
        <taxon>Trombidiformes</taxon>
        <taxon>Prostigmata</taxon>
        <taxon>Anystina</taxon>
        <taxon>Parasitengona</taxon>
        <taxon>Trombidioidea</taxon>
        <taxon>Trombidiidae</taxon>
        <taxon>Dinothrombium</taxon>
    </lineage>
</organism>
<dbReference type="InterPro" id="IPR008166">
    <property type="entry name" value="Glyco_transf_92"/>
</dbReference>
<proteinExistence type="inferred from homology"/>
<reference evidence="9 10" key="1">
    <citation type="journal article" date="2018" name="Gigascience">
        <title>Genomes of trombidid mites reveal novel predicted allergens and laterally-transferred genes associated with secondary metabolism.</title>
        <authorList>
            <person name="Dong X."/>
            <person name="Chaisiri K."/>
            <person name="Xia D."/>
            <person name="Armstrong S.D."/>
            <person name="Fang Y."/>
            <person name="Donnelly M.J."/>
            <person name="Kadowaki T."/>
            <person name="McGarry J.W."/>
            <person name="Darby A.C."/>
            <person name="Makepeace B.L."/>
        </authorList>
    </citation>
    <scope>NUCLEOTIDE SEQUENCE [LARGE SCALE GENOMIC DNA]</scope>
    <source>
        <strain evidence="9">UoL-WK</strain>
    </source>
</reference>
<keyword evidence="6" id="KW-1133">Transmembrane helix</keyword>
<dbReference type="GO" id="GO:0005737">
    <property type="term" value="C:cytoplasm"/>
    <property type="evidence" value="ECO:0007669"/>
    <property type="project" value="TreeGrafter"/>
</dbReference>
<keyword evidence="4 8" id="KW-0808">Transferase</keyword>
<dbReference type="GO" id="GO:0016757">
    <property type="term" value="F:glycosyltransferase activity"/>
    <property type="evidence" value="ECO:0007669"/>
    <property type="project" value="UniProtKB-UniRule"/>
</dbReference>
<name>A0A443QVE2_9ACAR</name>
<evidence type="ECO:0000256" key="6">
    <source>
        <dbReference type="ARBA" id="ARBA00022989"/>
    </source>
</evidence>
<dbReference type="PANTHER" id="PTHR21461">
    <property type="entry name" value="GLYCOSYLTRANSFERASE FAMILY 92 PROTEIN"/>
    <property type="match status" value="1"/>
</dbReference>
<dbReference type="EMBL" id="NCKU01003747">
    <property type="protein sequence ID" value="RWS06997.1"/>
    <property type="molecule type" value="Genomic_DNA"/>
</dbReference>
<comment type="subcellular location">
    <subcellularLocation>
        <location evidence="1">Membrane</location>
        <topology evidence="1">Single-pass membrane protein</topology>
    </subcellularLocation>
</comment>
<dbReference type="Pfam" id="PF01697">
    <property type="entry name" value="Glyco_transf_92"/>
    <property type="match status" value="1"/>
</dbReference>
<dbReference type="GO" id="GO:0016020">
    <property type="term" value="C:membrane"/>
    <property type="evidence" value="ECO:0007669"/>
    <property type="project" value="UniProtKB-SubCell"/>
</dbReference>
<evidence type="ECO:0000256" key="8">
    <source>
        <dbReference type="RuleBase" id="RU366017"/>
    </source>
</evidence>
<evidence type="ECO:0000256" key="3">
    <source>
        <dbReference type="ARBA" id="ARBA00022676"/>
    </source>
</evidence>
<keyword evidence="10" id="KW-1185">Reference proteome</keyword>
<dbReference type="OrthoDB" id="2017643at2759"/>
<evidence type="ECO:0000256" key="5">
    <source>
        <dbReference type="ARBA" id="ARBA00022692"/>
    </source>
</evidence>
<protein>
    <recommendedName>
        <fullName evidence="8">Glycosyltransferase family 92 protein</fullName>
        <ecNumber evidence="8">2.4.1.-</ecNumber>
    </recommendedName>
</protein>